<dbReference type="EMBL" id="CP066690">
    <property type="protein sequence ID" value="QQG45465.1"/>
    <property type="molecule type" value="Genomic_DNA"/>
</dbReference>
<dbReference type="Proteomes" id="UP000595618">
    <property type="component" value="Chromosome"/>
</dbReference>
<accession>A0A7T5RKM8</accession>
<evidence type="ECO:0000313" key="1">
    <source>
        <dbReference type="EMBL" id="QQG45465.1"/>
    </source>
</evidence>
<proteinExistence type="predicted"/>
<organism evidence="1 2">
    <name type="scientific">Candidatus Sungiibacteriota bacterium</name>
    <dbReference type="NCBI Taxonomy" id="2750080"/>
    <lineage>
        <taxon>Bacteria</taxon>
        <taxon>Candidatus Sungiibacteriota</taxon>
    </lineage>
</organism>
<gene>
    <name evidence="1" type="ORF">HYW89_00810</name>
</gene>
<reference evidence="1 2" key="1">
    <citation type="submission" date="2020-07" db="EMBL/GenBank/DDBJ databases">
        <title>Huge and variable diversity of episymbiotic CPR bacteria and DPANN archaea in groundwater ecosystems.</title>
        <authorList>
            <person name="He C.Y."/>
            <person name="Keren R."/>
            <person name="Whittaker M."/>
            <person name="Farag I.F."/>
            <person name="Doudna J."/>
            <person name="Cate J.H.D."/>
            <person name="Banfield J.F."/>
        </authorList>
    </citation>
    <scope>NUCLEOTIDE SEQUENCE [LARGE SCALE GENOMIC DNA]</scope>
    <source>
        <strain evidence="1">NC_groundwater_541_Ag_S-0.1um_46_50</strain>
    </source>
</reference>
<evidence type="ECO:0008006" key="3">
    <source>
        <dbReference type="Google" id="ProtNLM"/>
    </source>
</evidence>
<protein>
    <recommendedName>
        <fullName evidence="3">UDP-N-acetylglucosamine 2-epimerase domain-containing protein</fullName>
    </recommendedName>
</protein>
<dbReference type="AlphaFoldDB" id="A0A7T5RKM8"/>
<dbReference type="SUPFAM" id="SSF53756">
    <property type="entry name" value="UDP-Glycosyltransferase/glycogen phosphorylase"/>
    <property type="match status" value="1"/>
</dbReference>
<sequence length="393" mass="43374">MVKDVRPVVLVAHDTAPSQALDRVKKNLEEQSAWSAADPNAPRHLNPTWPVTAFLGYGKPSKASIEEIISAVKQAAVVVLGMSNPADNAVVEIVAAKAALDQGIPFGFYCDIYGCHYRPWFEEFRNSASFLFQISDSEAASAQKLFPKAEVVASGNPIWEEWFLPLSSYEEVRAELGVGLDEKLIVLSGSKSPYTNMPMVIGVMEALHVPHKMYRKFQVLLSLHPSDVTLNPQNDLTDSLIKYPEPKIYYEEAAVTRYCGVPFRVIPGDRKSGIGGMSTSRLIVGSDLVIGPASTSEVEAAHRRKPAVSYLSCYSRGRNPESYGQEEWQPAVLGASIGVYGDPTHLWQVIAGLLFYDGYVGQKRLQEREYPYREPGIAVSKMAATIQKYARQS</sequence>
<name>A0A7T5RKM8_9BACT</name>
<evidence type="ECO:0000313" key="2">
    <source>
        <dbReference type="Proteomes" id="UP000595618"/>
    </source>
</evidence>